<evidence type="ECO:0000313" key="3">
    <source>
        <dbReference type="Proteomes" id="UP001175000"/>
    </source>
</evidence>
<dbReference type="SUPFAM" id="SSF81383">
    <property type="entry name" value="F-box domain"/>
    <property type="match status" value="1"/>
</dbReference>
<evidence type="ECO:0008006" key="4">
    <source>
        <dbReference type="Google" id="ProtNLM"/>
    </source>
</evidence>
<gene>
    <name evidence="2" type="ORF">B0T14DRAFT_557751</name>
</gene>
<dbReference type="AlphaFoldDB" id="A0AA39WFP2"/>
<keyword evidence="3" id="KW-1185">Reference proteome</keyword>
<feature type="region of interest" description="Disordered" evidence="1">
    <location>
        <begin position="1"/>
        <end position="35"/>
    </location>
</feature>
<dbReference type="EMBL" id="JAULSU010000006">
    <property type="protein sequence ID" value="KAK0614517.1"/>
    <property type="molecule type" value="Genomic_DNA"/>
</dbReference>
<feature type="compositionally biased region" description="Polar residues" evidence="1">
    <location>
        <begin position="13"/>
        <end position="34"/>
    </location>
</feature>
<dbReference type="Proteomes" id="UP001175000">
    <property type="component" value="Unassembled WGS sequence"/>
</dbReference>
<protein>
    <recommendedName>
        <fullName evidence="4">F-box domain-containing protein</fullName>
    </recommendedName>
</protein>
<name>A0AA39WFP2_9PEZI</name>
<accession>A0AA39WFP2</accession>
<evidence type="ECO:0000256" key="1">
    <source>
        <dbReference type="SAM" id="MobiDB-lite"/>
    </source>
</evidence>
<comment type="caution">
    <text evidence="2">The sequence shown here is derived from an EMBL/GenBank/DDBJ whole genome shotgun (WGS) entry which is preliminary data.</text>
</comment>
<organism evidence="2 3">
    <name type="scientific">Immersiella caudata</name>
    <dbReference type="NCBI Taxonomy" id="314043"/>
    <lineage>
        <taxon>Eukaryota</taxon>
        <taxon>Fungi</taxon>
        <taxon>Dikarya</taxon>
        <taxon>Ascomycota</taxon>
        <taxon>Pezizomycotina</taxon>
        <taxon>Sordariomycetes</taxon>
        <taxon>Sordariomycetidae</taxon>
        <taxon>Sordariales</taxon>
        <taxon>Lasiosphaeriaceae</taxon>
        <taxon>Immersiella</taxon>
    </lineage>
</organism>
<evidence type="ECO:0000313" key="2">
    <source>
        <dbReference type="EMBL" id="KAK0614517.1"/>
    </source>
</evidence>
<reference evidence="2" key="1">
    <citation type="submission" date="2023-06" db="EMBL/GenBank/DDBJ databases">
        <title>Genome-scale phylogeny and comparative genomics of the fungal order Sordariales.</title>
        <authorList>
            <consortium name="Lawrence Berkeley National Laboratory"/>
            <person name="Hensen N."/>
            <person name="Bonometti L."/>
            <person name="Westerberg I."/>
            <person name="Brannstrom I.O."/>
            <person name="Guillou S."/>
            <person name="Cros-Aarteil S."/>
            <person name="Calhoun S."/>
            <person name="Haridas S."/>
            <person name="Kuo A."/>
            <person name="Mondo S."/>
            <person name="Pangilinan J."/>
            <person name="Riley R."/>
            <person name="Labutti K."/>
            <person name="Andreopoulos B."/>
            <person name="Lipzen A."/>
            <person name="Chen C."/>
            <person name="Yanf M."/>
            <person name="Daum C."/>
            <person name="Ng V."/>
            <person name="Clum A."/>
            <person name="Steindorff A."/>
            <person name="Ohm R."/>
            <person name="Martin F."/>
            <person name="Silar P."/>
            <person name="Natvig D."/>
            <person name="Lalanne C."/>
            <person name="Gautier V."/>
            <person name="Ament-Velasquez S.L."/>
            <person name="Kruys A."/>
            <person name="Hutchinson M.I."/>
            <person name="Powell A.J."/>
            <person name="Barry K."/>
            <person name="Miller A.N."/>
            <person name="Grigoriev I.V."/>
            <person name="Debuchy R."/>
            <person name="Gladieux P."/>
            <person name="Thoren M.H."/>
            <person name="Johannesson H."/>
        </authorList>
    </citation>
    <scope>NUCLEOTIDE SEQUENCE</scope>
    <source>
        <strain evidence="2">CBS 606.72</strain>
    </source>
</reference>
<proteinExistence type="predicted"/>
<sequence length="385" mass="43467">MTKSKRREKARQQEAQKSQNNTPVSPPHSNNAPTVASRDKVLATPELLELILLQIPIAPLLTTIQRVSKSWHTLITTSAALQQHLFFKPIPSTPSPSSPPLSNPHRKFNPLLYKNFPVFFPYDPGDMHRPRDGKTHRTRRPTPPAREGIVSEEFQVCYMEWAVEKEKMLPIADVRNGGKRHYAFTRKGASWRRMLVAQPPPVRVARIGDFGKCEIWEGGGDGEFGSASGEVRRLDARVPERVLKGVERRMVVLEGGLRMGDLLDELWTVEFGRGYPSWEAVAWCAWRVPEEVRTAEWAYAGFDTPWEGRYRMPVTGVGRWADGADVVIGGVVPRPSEMYSDGPCEACMGSEGKFTKRCKLHLMKQQRHRCQEYWAKGVLSLAPGS</sequence>
<dbReference type="InterPro" id="IPR036047">
    <property type="entry name" value="F-box-like_dom_sf"/>
</dbReference>